<dbReference type="OrthoDB" id="8801399at2"/>
<proteinExistence type="predicted"/>
<evidence type="ECO:0000259" key="1">
    <source>
        <dbReference type="Pfam" id="PF17885"/>
    </source>
</evidence>
<keyword evidence="3" id="KW-1185">Reference proteome</keyword>
<protein>
    <submittedName>
        <fullName evidence="2">FAD-binding oxidoreductase</fullName>
    </submittedName>
</protein>
<dbReference type="Gene3D" id="3.30.9.40">
    <property type="match status" value="1"/>
</dbReference>
<dbReference type="AlphaFoldDB" id="A0A3A8L0F1"/>
<evidence type="ECO:0000313" key="2">
    <source>
        <dbReference type="EMBL" id="RKH07724.1"/>
    </source>
</evidence>
<sequence>MRNIGIIGAGQAGLQLGFGLLEQGYAVTVYSDRTPEQLFNARIAATTYLFGRAYQYEQELGLDFWQGPGEYARGGDLDVCAAPGQRVLRVQGRILHPGKSLDLRAKYSRWLAEFERRGGTVVVRDVDVDGLEALVPEHDLVVVTTGRNSFTRLFERDAGRSVHTQPQRNLAAMIVTGMKPLHETPYPALKFILAAGHGEYFSMPYFDRIRGPLSCLLLEAIPGQGMDRFGGVSTAREAMERMKEVLREFSPWVAERLEGASIVDESSWLTGAFTPTVRKPVGRLPSGRVVMGMGDVVLLNDPIAGQGLNSASKQAHAMTKAILAHGDQPFSPDWMEQTFEHFWRTEGQYITAFTNLLLQPPPPHVLRYLGAASAVSTLADTFFDNFGEPQRFWPWIASPSETEARIQQASAA</sequence>
<organism evidence="2 3">
    <name type="scientific">Corallococcus carmarthensis</name>
    <dbReference type="NCBI Taxonomy" id="2316728"/>
    <lineage>
        <taxon>Bacteria</taxon>
        <taxon>Pseudomonadati</taxon>
        <taxon>Myxococcota</taxon>
        <taxon>Myxococcia</taxon>
        <taxon>Myxococcales</taxon>
        <taxon>Cystobacterineae</taxon>
        <taxon>Myxococcaceae</taxon>
        <taxon>Corallococcus</taxon>
    </lineage>
</organism>
<reference evidence="3" key="1">
    <citation type="submission" date="2018-09" db="EMBL/GenBank/DDBJ databases">
        <authorList>
            <person name="Livingstone P.G."/>
            <person name="Whitworth D.E."/>
        </authorList>
    </citation>
    <scope>NUCLEOTIDE SEQUENCE [LARGE SCALE GENOMIC DNA]</scope>
    <source>
        <strain evidence="3">CA043D</strain>
    </source>
</reference>
<dbReference type="EMBL" id="RAWE01000002">
    <property type="protein sequence ID" value="RKH07724.1"/>
    <property type="molecule type" value="Genomic_DNA"/>
</dbReference>
<dbReference type="Pfam" id="PF17885">
    <property type="entry name" value="Smoa_sbd"/>
    <property type="match status" value="1"/>
</dbReference>
<evidence type="ECO:0000313" key="3">
    <source>
        <dbReference type="Proteomes" id="UP000268313"/>
    </source>
</evidence>
<dbReference type="Gene3D" id="6.10.250.650">
    <property type="match status" value="1"/>
</dbReference>
<comment type="caution">
    <text evidence="2">The sequence shown here is derived from an EMBL/GenBank/DDBJ whole genome shotgun (WGS) entry which is preliminary data.</text>
</comment>
<dbReference type="PRINTS" id="PR00420">
    <property type="entry name" value="RNGMNOXGNASE"/>
</dbReference>
<feature type="domain" description="Styrene monooxygenase StyA putative substrate binding" evidence="1">
    <location>
        <begin position="146"/>
        <end position="256"/>
    </location>
</feature>
<dbReference type="Proteomes" id="UP000268313">
    <property type="component" value="Unassembled WGS sequence"/>
</dbReference>
<dbReference type="SUPFAM" id="SSF51905">
    <property type="entry name" value="FAD/NAD(P)-binding domain"/>
    <property type="match status" value="1"/>
</dbReference>
<dbReference type="Gene3D" id="3.50.50.60">
    <property type="entry name" value="FAD/NAD(P)-binding domain"/>
    <property type="match status" value="2"/>
</dbReference>
<name>A0A3A8L0F1_9BACT</name>
<accession>A0A3A8L0F1</accession>
<dbReference type="InterPro" id="IPR041654">
    <property type="entry name" value="StyA_sbd"/>
</dbReference>
<gene>
    <name evidence="2" type="ORF">D7X32_01260</name>
</gene>
<dbReference type="RefSeq" id="WP_120600639.1">
    <property type="nucleotide sequence ID" value="NZ_JABFJX010000001.1"/>
</dbReference>
<dbReference type="InterPro" id="IPR036188">
    <property type="entry name" value="FAD/NAD-bd_sf"/>
</dbReference>